<evidence type="ECO:0000313" key="2">
    <source>
        <dbReference type="Proteomes" id="UP000636793"/>
    </source>
</evidence>
<evidence type="ECO:0008006" key="3">
    <source>
        <dbReference type="Google" id="ProtNLM"/>
    </source>
</evidence>
<proteinExistence type="predicted"/>
<keyword evidence="2" id="KW-1185">Reference proteome</keyword>
<dbReference type="Proteomes" id="UP000636793">
    <property type="component" value="Unassembled WGS sequence"/>
</dbReference>
<dbReference type="Pfam" id="PF11225">
    <property type="entry name" value="DUF3024"/>
    <property type="match status" value="1"/>
</dbReference>
<gene>
    <name evidence="1" type="ORF">GCM10011492_37210</name>
</gene>
<dbReference type="InterPro" id="IPR021388">
    <property type="entry name" value="DUF3024"/>
</dbReference>
<dbReference type="AlphaFoldDB" id="A0A916WY34"/>
<dbReference type="EMBL" id="BMHI01000006">
    <property type="protein sequence ID" value="GGB42832.1"/>
    <property type="molecule type" value="Genomic_DNA"/>
</dbReference>
<dbReference type="RefSeq" id="WP_188838570.1">
    <property type="nucleotide sequence ID" value="NZ_BMHI01000006.1"/>
</dbReference>
<accession>A0A916WY34</accession>
<organism evidence="1 2">
    <name type="scientific">Flexivirga endophytica</name>
    <dbReference type="NCBI Taxonomy" id="1849103"/>
    <lineage>
        <taxon>Bacteria</taxon>
        <taxon>Bacillati</taxon>
        <taxon>Actinomycetota</taxon>
        <taxon>Actinomycetes</taxon>
        <taxon>Micrococcales</taxon>
        <taxon>Dermacoccaceae</taxon>
        <taxon>Flexivirga</taxon>
    </lineage>
</organism>
<evidence type="ECO:0000313" key="1">
    <source>
        <dbReference type="EMBL" id="GGB42832.1"/>
    </source>
</evidence>
<name>A0A916WY34_9MICO</name>
<sequence>MAWRRKIPETDFARLQRWCESKVPPRDRREVRIECHIRGTFVTLSEARPNWSGDGGWTHRKVWQLRYYEEEQQWGLYWYAPRTGRWGRYARGFQFHCGSMVEMLAEIDLYPDRLLCPDRF</sequence>
<reference evidence="1" key="2">
    <citation type="submission" date="2020-09" db="EMBL/GenBank/DDBJ databases">
        <authorList>
            <person name="Sun Q."/>
            <person name="Zhou Y."/>
        </authorList>
    </citation>
    <scope>NUCLEOTIDE SEQUENCE</scope>
    <source>
        <strain evidence="1">CGMCC 1.15085</strain>
    </source>
</reference>
<protein>
    <recommendedName>
        <fullName evidence="3">DUF3024 domain-containing protein</fullName>
    </recommendedName>
</protein>
<comment type="caution">
    <text evidence="1">The sequence shown here is derived from an EMBL/GenBank/DDBJ whole genome shotgun (WGS) entry which is preliminary data.</text>
</comment>
<reference evidence="1" key="1">
    <citation type="journal article" date="2014" name="Int. J. Syst. Evol. Microbiol.">
        <title>Complete genome sequence of Corynebacterium casei LMG S-19264T (=DSM 44701T), isolated from a smear-ripened cheese.</title>
        <authorList>
            <consortium name="US DOE Joint Genome Institute (JGI-PGF)"/>
            <person name="Walter F."/>
            <person name="Albersmeier A."/>
            <person name="Kalinowski J."/>
            <person name="Ruckert C."/>
        </authorList>
    </citation>
    <scope>NUCLEOTIDE SEQUENCE</scope>
    <source>
        <strain evidence="1">CGMCC 1.15085</strain>
    </source>
</reference>